<feature type="region of interest" description="Disordered" evidence="1">
    <location>
        <begin position="151"/>
        <end position="197"/>
    </location>
</feature>
<dbReference type="InterPro" id="IPR032552">
    <property type="entry name" value="RSB_motif"/>
</dbReference>
<dbReference type="PANTHER" id="PTHR47031">
    <property type="entry name" value="SAP DNA-BINDING DOMAIN-CONTAINING PROTEIN"/>
    <property type="match status" value="1"/>
</dbReference>
<dbReference type="EMBL" id="JARBHA010000018">
    <property type="protein sequence ID" value="KAJ9673757.1"/>
    <property type="molecule type" value="Genomic_DNA"/>
</dbReference>
<dbReference type="Proteomes" id="UP001168098">
    <property type="component" value="Unassembled WGS sequence"/>
</dbReference>
<evidence type="ECO:0000259" key="2">
    <source>
        <dbReference type="PROSITE" id="PS50800"/>
    </source>
</evidence>
<keyword evidence="4" id="KW-1185">Reference proteome</keyword>
<feature type="compositionally biased region" description="Polar residues" evidence="1">
    <location>
        <begin position="518"/>
        <end position="530"/>
    </location>
</feature>
<evidence type="ECO:0000313" key="4">
    <source>
        <dbReference type="Proteomes" id="UP001168098"/>
    </source>
</evidence>
<accession>A0AA38YNQ0</accession>
<organism evidence="3 4">
    <name type="scientific">Vitis rotundifolia</name>
    <name type="common">Muscadine grape</name>
    <dbReference type="NCBI Taxonomy" id="103349"/>
    <lineage>
        <taxon>Eukaryota</taxon>
        <taxon>Viridiplantae</taxon>
        <taxon>Streptophyta</taxon>
        <taxon>Embryophyta</taxon>
        <taxon>Tracheophyta</taxon>
        <taxon>Spermatophyta</taxon>
        <taxon>Magnoliopsida</taxon>
        <taxon>eudicotyledons</taxon>
        <taxon>Gunneridae</taxon>
        <taxon>Pentapetalae</taxon>
        <taxon>rosids</taxon>
        <taxon>Vitales</taxon>
        <taxon>Vitaceae</taxon>
        <taxon>Viteae</taxon>
        <taxon>Vitis</taxon>
    </lineage>
</organism>
<feature type="region of interest" description="Disordered" evidence="1">
    <location>
        <begin position="646"/>
        <end position="724"/>
    </location>
</feature>
<feature type="domain" description="SAP" evidence="2">
    <location>
        <begin position="13"/>
        <end position="47"/>
    </location>
</feature>
<dbReference type="SUPFAM" id="SSF54928">
    <property type="entry name" value="RNA-binding domain, RBD"/>
    <property type="match status" value="1"/>
</dbReference>
<dbReference type="InterPro" id="IPR003034">
    <property type="entry name" value="SAP_dom"/>
</dbReference>
<dbReference type="InterPro" id="IPR036361">
    <property type="entry name" value="SAP_dom_sf"/>
</dbReference>
<dbReference type="Pfam" id="PF16294">
    <property type="entry name" value="RSB_motif"/>
    <property type="match status" value="1"/>
</dbReference>
<feature type="compositionally biased region" description="Low complexity" evidence="1">
    <location>
        <begin position="658"/>
        <end position="679"/>
    </location>
</feature>
<evidence type="ECO:0000313" key="3">
    <source>
        <dbReference type="EMBL" id="KAJ9673757.1"/>
    </source>
</evidence>
<sequence>MSSPYPILDNRPIDQWKVTELKEELKRRKLKMTGLKDDLIKRLNEAILIEREALQREANKAVVCEPEPVVKGGDMGTKPNNHVEMTGDTGNPDRNRSEKLDDVVRVVEIVDGPTDMGTGSATTIGELVVSEASMETSGMVDKAVMVQIASKAKSSENEEVKSAENNEVKSAENDEIKTESENSKPPQMDAVPNVSGPNNQVYEVSPVLGFQVESESISSDSVSINEKNELKDNLNADNVNLELEVVKTEMVQPSSQEVTPSGGNLHPLDDQKPRENQDSVEETDGNKSTHVDFCGKNDDAGGGSPVKLNLDQHTANDLVDDGVLENKQIDSNHISNEVEDKIELTEMSFTKDKNPVRDVVLDLYPEEMETSAEKKNSITAPAEESNLQDDNKAKYLDLHKGSEMADGGSLEKLILDHSSADDSMEEDALETKQTESNHNSSEVGNKIEMTEGTGSKVGGKVDDVGTDLSSDRMVPPSEKKDNVATLEKRKFQDEGVGINETPKRQRRWNNESLKIPEPQSSNLTPSTTPKDSFHASRLKRNLTRSDSTVSGDAPKERIVPMSPKPPTNSLRIDRFLRPFTLKAVQELLAKTGNVCSFWMDHIKTHCYVTYSSVEEAKETRNALYNLQWPPNGGRLLVAEYVDPQEVKSRVDAPPQSPATPVSAGPSVPAASSPVQTPPSGRQHGLRQQLPPPPPVLQPPPVSKPPTARERIQLPPPPPVPEKVDAPIVTLDDLFRKTKTTPRIYYLPLSDEQVAAKTKKK</sequence>
<feature type="region of interest" description="Disordered" evidence="1">
    <location>
        <begin position="69"/>
        <end position="96"/>
    </location>
</feature>
<feature type="compositionally biased region" description="Basic and acidic residues" evidence="1">
    <location>
        <begin position="267"/>
        <end position="277"/>
    </location>
</feature>
<dbReference type="GO" id="GO:0003676">
    <property type="term" value="F:nucleic acid binding"/>
    <property type="evidence" value="ECO:0007669"/>
    <property type="project" value="InterPro"/>
</dbReference>
<proteinExistence type="predicted"/>
<feature type="compositionally biased region" description="Pro residues" evidence="1">
    <location>
        <begin position="689"/>
        <end position="703"/>
    </location>
</feature>
<dbReference type="SUPFAM" id="SSF68906">
    <property type="entry name" value="SAP domain"/>
    <property type="match status" value="1"/>
</dbReference>
<feature type="region of interest" description="Disordered" evidence="1">
    <location>
        <begin position="371"/>
        <end position="390"/>
    </location>
</feature>
<feature type="compositionally biased region" description="Basic and acidic residues" evidence="1">
    <location>
        <begin position="284"/>
        <end position="299"/>
    </location>
</feature>
<dbReference type="Gene3D" id="1.10.720.30">
    <property type="entry name" value="SAP domain"/>
    <property type="match status" value="1"/>
</dbReference>
<gene>
    <name evidence="3" type="ORF">PVL29_023364</name>
</gene>
<feature type="region of interest" description="Disordered" evidence="1">
    <location>
        <begin position="420"/>
        <end position="566"/>
    </location>
</feature>
<name>A0AA38YNQ0_VITRO</name>
<feature type="compositionally biased region" description="Basic and acidic residues" evidence="1">
    <location>
        <begin position="153"/>
        <end position="182"/>
    </location>
</feature>
<dbReference type="PROSITE" id="PS50800">
    <property type="entry name" value="SAP"/>
    <property type="match status" value="1"/>
</dbReference>
<feature type="region of interest" description="Disordered" evidence="1">
    <location>
        <begin position="250"/>
        <end position="309"/>
    </location>
</feature>
<feature type="compositionally biased region" description="Basic and acidic residues" evidence="1">
    <location>
        <begin position="477"/>
        <end position="493"/>
    </location>
</feature>
<dbReference type="AlphaFoldDB" id="A0AA38YNQ0"/>
<dbReference type="InterPro" id="IPR035979">
    <property type="entry name" value="RBD_domain_sf"/>
</dbReference>
<dbReference type="InterPro" id="IPR034257">
    <property type="entry name" value="Acinus_RRM"/>
</dbReference>
<evidence type="ECO:0000256" key="1">
    <source>
        <dbReference type="SAM" id="MobiDB-lite"/>
    </source>
</evidence>
<protein>
    <recommendedName>
        <fullName evidence="2">SAP domain-containing protein</fullName>
    </recommendedName>
</protein>
<dbReference type="SMART" id="SM00513">
    <property type="entry name" value="SAP"/>
    <property type="match status" value="1"/>
</dbReference>
<dbReference type="PANTHER" id="PTHR47031:SF3">
    <property type="entry name" value="SAP DOMAIN-CONTAINING PROTEIN"/>
    <property type="match status" value="1"/>
</dbReference>
<comment type="caution">
    <text evidence="3">The sequence shown here is derived from an EMBL/GenBank/DDBJ whole genome shotgun (WGS) entry which is preliminary data.</text>
</comment>
<reference evidence="3 4" key="1">
    <citation type="journal article" date="2023" name="BMC Biotechnol.">
        <title>Vitis rotundifolia cv Carlos genome sequencing.</title>
        <authorList>
            <person name="Huff M."/>
            <person name="Hulse-Kemp A."/>
            <person name="Scheffler B."/>
            <person name="Youngblood R."/>
            <person name="Simpson S."/>
            <person name="Babiker E."/>
            <person name="Staton M."/>
        </authorList>
    </citation>
    <scope>NUCLEOTIDE SEQUENCE [LARGE SCALE GENOMIC DNA]</scope>
    <source>
        <tissue evidence="3">Leaf</tissue>
    </source>
</reference>
<feature type="compositionally biased region" description="Polar residues" evidence="1">
    <location>
        <begin position="251"/>
        <end position="262"/>
    </location>
</feature>
<dbReference type="Pfam" id="PF02037">
    <property type="entry name" value="SAP"/>
    <property type="match status" value="1"/>
</dbReference>
<dbReference type="CDD" id="cd12432">
    <property type="entry name" value="RRM_ACINU"/>
    <property type="match status" value="1"/>
</dbReference>